<dbReference type="AlphaFoldDB" id="A0AAJ2PRM7"/>
<evidence type="ECO:0000256" key="1">
    <source>
        <dbReference type="ARBA" id="ARBA00023015"/>
    </source>
</evidence>
<accession>A0AAJ2PRM7</accession>
<dbReference type="EMBL" id="JARAWN010000121">
    <property type="protein sequence ID" value="MDX3132038.1"/>
    <property type="molecule type" value="Genomic_DNA"/>
</dbReference>
<dbReference type="Pfam" id="PF20240">
    <property type="entry name" value="DUF6597"/>
    <property type="match status" value="1"/>
</dbReference>
<dbReference type="GO" id="GO:0003700">
    <property type="term" value="F:DNA-binding transcription factor activity"/>
    <property type="evidence" value="ECO:0007669"/>
    <property type="project" value="InterPro"/>
</dbReference>
<dbReference type="SMART" id="SM00342">
    <property type="entry name" value="HTH_ARAC"/>
    <property type="match status" value="1"/>
</dbReference>
<dbReference type="GO" id="GO:0043565">
    <property type="term" value="F:sequence-specific DNA binding"/>
    <property type="evidence" value="ECO:0007669"/>
    <property type="project" value="InterPro"/>
</dbReference>
<feature type="domain" description="HTH araC/xylS-type" evidence="5">
    <location>
        <begin position="195"/>
        <end position="273"/>
    </location>
</feature>
<dbReference type="PANTHER" id="PTHR46796:SF15">
    <property type="entry name" value="BLL1074 PROTEIN"/>
    <property type="match status" value="1"/>
</dbReference>
<gene>
    <name evidence="6" type="ORF">PV367_20080</name>
</gene>
<dbReference type="InterPro" id="IPR046532">
    <property type="entry name" value="DUF6597"/>
</dbReference>
<keyword evidence="1" id="KW-0805">Transcription regulation</keyword>
<organism evidence="6 7">
    <name type="scientific">Streptomyces europaeiscabiei</name>
    <dbReference type="NCBI Taxonomy" id="146819"/>
    <lineage>
        <taxon>Bacteria</taxon>
        <taxon>Bacillati</taxon>
        <taxon>Actinomycetota</taxon>
        <taxon>Actinomycetes</taxon>
        <taxon>Kitasatosporales</taxon>
        <taxon>Streptomycetaceae</taxon>
        <taxon>Streptomyces</taxon>
    </lineage>
</organism>
<dbReference type="Proteomes" id="UP001273589">
    <property type="component" value="Unassembled WGS sequence"/>
</dbReference>
<comment type="caution">
    <text evidence="6">The sequence shown here is derived from an EMBL/GenBank/DDBJ whole genome shotgun (WGS) entry which is preliminary data.</text>
</comment>
<protein>
    <submittedName>
        <fullName evidence="6">Helix-turn-helix domain-containing protein</fullName>
    </submittedName>
</protein>
<feature type="region of interest" description="Disordered" evidence="4">
    <location>
        <begin position="1"/>
        <end position="23"/>
    </location>
</feature>
<dbReference type="InterPro" id="IPR018060">
    <property type="entry name" value="HTH_AraC"/>
</dbReference>
<evidence type="ECO:0000256" key="4">
    <source>
        <dbReference type="SAM" id="MobiDB-lite"/>
    </source>
</evidence>
<dbReference type="PROSITE" id="PS01124">
    <property type="entry name" value="HTH_ARAC_FAMILY_2"/>
    <property type="match status" value="1"/>
</dbReference>
<evidence type="ECO:0000313" key="6">
    <source>
        <dbReference type="EMBL" id="MDX3132038.1"/>
    </source>
</evidence>
<dbReference type="Pfam" id="PF12833">
    <property type="entry name" value="HTH_18"/>
    <property type="match status" value="1"/>
</dbReference>
<evidence type="ECO:0000259" key="5">
    <source>
        <dbReference type="PROSITE" id="PS01124"/>
    </source>
</evidence>
<evidence type="ECO:0000256" key="2">
    <source>
        <dbReference type="ARBA" id="ARBA00023125"/>
    </source>
</evidence>
<sequence length="287" mass="30514">MSSTRVYEAEPAPRFVSTDGAGSPTVSVPVPDALRPWFAEVEAGAASGGGDPRRPYTHLPDTAVKLVVRTGEDGDRTAMVVGPRTRASYHASERPVSCVRLRLEPGSARPLLGVPAVDLVGRVIRLDDFLAPGARRLADELRSVEPELIVPRLAELLPTAHPAGPAVDSRTALVRAAVRAVSAGGGRLPEGVGGLARRLAVSERQLRNLFADGVGVSPKHFARIARVRHVLTHRSPAVPWAQLAATSGYYDQSHLTADFRALMGVPPTSFFTGRLPASQPCQAFARP</sequence>
<reference evidence="6" key="1">
    <citation type="journal article" date="2023" name="Microb. Genom.">
        <title>Mesoterricola silvestris gen. nov., sp. nov., Mesoterricola sediminis sp. nov., Geothrix oryzae sp. nov., Geothrix edaphica sp. nov., Geothrix rubra sp. nov., and Geothrix limicola sp. nov., six novel members of Acidobacteriota isolated from soils.</title>
        <authorList>
            <person name="Weisberg A.J."/>
            <person name="Pearce E."/>
            <person name="Kramer C.G."/>
            <person name="Chang J.H."/>
            <person name="Clarke C.R."/>
        </authorList>
    </citation>
    <scope>NUCLEOTIDE SEQUENCE</scope>
    <source>
        <strain evidence="6">ND06-05F</strain>
    </source>
</reference>
<evidence type="ECO:0000313" key="7">
    <source>
        <dbReference type="Proteomes" id="UP001273589"/>
    </source>
</evidence>
<keyword evidence="3" id="KW-0804">Transcription</keyword>
<evidence type="ECO:0000256" key="3">
    <source>
        <dbReference type="ARBA" id="ARBA00023163"/>
    </source>
</evidence>
<dbReference type="Gene3D" id="1.10.10.60">
    <property type="entry name" value="Homeodomain-like"/>
    <property type="match status" value="1"/>
</dbReference>
<dbReference type="RefSeq" id="WP_319693112.1">
    <property type="nucleotide sequence ID" value="NZ_JARAWN010000121.1"/>
</dbReference>
<dbReference type="PANTHER" id="PTHR46796">
    <property type="entry name" value="HTH-TYPE TRANSCRIPTIONAL ACTIVATOR RHAS-RELATED"/>
    <property type="match status" value="1"/>
</dbReference>
<keyword evidence="2" id="KW-0238">DNA-binding</keyword>
<name>A0AAJ2PRM7_9ACTN</name>
<dbReference type="InterPro" id="IPR050204">
    <property type="entry name" value="AraC_XylS_family_regulators"/>
</dbReference>
<proteinExistence type="predicted"/>